<dbReference type="InterPro" id="IPR028090">
    <property type="entry name" value="JAB_dom_prok"/>
</dbReference>
<feature type="domain" description="MPN" evidence="6">
    <location>
        <begin position="4"/>
        <end position="141"/>
    </location>
</feature>
<proteinExistence type="predicted"/>
<dbReference type="RefSeq" id="WP_048094720.1">
    <property type="nucleotide sequence ID" value="NZ_CP011267.1"/>
</dbReference>
<dbReference type="KEGG" id="gah:GAH_00714"/>
<keyword evidence="4" id="KW-0862">Zinc</keyword>
<dbReference type="OrthoDB" id="10589at2157"/>
<dbReference type="InParanoid" id="A0A0F7DBZ5"/>
<dbReference type="EMBL" id="CP011267">
    <property type="protein sequence ID" value="AKG91951.1"/>
    <property type="molecule type" value="Genomic_DNA"/>
</dbReference>
<dbReference type="GO" id="GO:0008270">
    <property type="term" value="F:zinc ion binding"/>
    <property type="evidence" value="ECO:0007669"/>
    <property type="project" value="TreeGrafter"/>
</dbReference>
<dbReference type="SUPFAM" id="SSF102712">
    <property type="entry name" value="JAB1/MPN domain"/>
    <property type="match status" value="1"/>
</dbReference>
<keyword evidence="1 7" id="KW-0645">Protease</keyword>
<evidence type="ECO:0000256" key="2">
    <source>
        <dbReference type="ARBA" id="ARBA00022723"/>
    </source>
</evidence>
<dbReference type="STRING" id="113653.GAH_00714"/>
<protein>
    <submittedName>
        <fullName evidence="7">Putative metal-dependent protease of the PAD1/JAB1 superfamily</fullName>
    </submittedName>
</protein>
<organism evidence="7 8">
    <name type="scientific">Geoglobus ahangari</name>
    <dbReference type="NCBI Taxonomy" id="113653"/>
    <lineage>
        <taxon>Archaea</taxon>
        <taxon>Methanobacteriati</taxon>
        <taxon>Methanobacteriota</taxon>
        <taxon>Archaeoglobi</taxon>
        <taxon>Archaeoglobales</taxon>
        <taxon>Archaeoglobaceae</taxon>
        <taxon>Geoglobus</taxon>
    </lineage>
</organism>
<dbReference type="InterPro" id="IPR051929">
    <property type="entry name" value="VirAsm_ModProt"/>
</dbReference>
<dbReference type="GeneID" id="24803296"/>
<reference evidence="7 8" key="1">
    <citation type="submission" date="2015-04" db="EMBL/GenBank/DDBJ databases">
        <title>The complete genome sequence of the hyperthermophilic, obligate iron-reducing archaeon Geoglobus ahangari strain 234T.</title>
        <authorList>
            <person name="Manzella M.P."/>
            <person name="Holmes D.E."/>
            <person name="Rocheleau J.M."/>
            <person name="Chung A."/>
            <person name="Reguera G."/>
            <person name="Kashefi K."/>
        </authorList>
    </citation>
    <scope>NUCLEOTIDE SEQUENCE [LARGE SCALE GENOMIC DNA]</scope>
    <source>
        <strain evidence="7 8">234</strain>
    </source>
</reference>
<evidence type="ECO:0000256" key="5">
    <source>
        <dbReference type="ARBA" id="ARBA00023049"/>
    </source>
</evidence>
<gene>
    <name evidence="7" type="ORF">GAH_00714</name>
</gene>
<dbReference type="Gene3D" id="3.40.140.10">
    <property type="entry name" value="Cytidine Deaminase, domain 2"/>
    <property type="match status" value="1"/>
</dbReference>
<evidence type="ECO:0000256" key="1">
    <source>
        <dbReference type="ARBA" id="ARBA00022670"/>
    </source>
</evidence>
<sequence>MAKRVIVDENVEKFLQSVAENPGEVERCGLLVGRAGKDVEVVEAHEVENVKASAVEFELNPVEVLRVFERAEQSGLDVVGVWHTHPVGYAKPSGKDAMGASVFPGVWVIIARGEVRWYLAGEKGFEEAEVEVRSPRSAPSSSPSS</sequence>
<name>A0A0F7DBZ5_9EURY</name>
<dbReference type="Proteomes" id="UP000034723">
    <property type="component" value="Chromosome"/>
</dbReference>
<dbReference type="PANTHER" id="PTHR34858">
    <property type="entry name" value="CYSO-CYSTEINE PEPTIDASE"/>
    <property type="match status" value="1"/>
</dbReference>
<evidence type="ECO:0000313" key="8">
    <source>
        <dbReference type="Proteomes" id="UP000034723"/>
    </source>
</evidence>
<dbReference type="InterPro" id="IPR037518">
    <property type="entry name" value="MPN"/>
</dbReference>
<dbReference type="GO" id="GO:0008235">
    <property type="term" value="F:metalloexopeptidase activity"/>
    <property type="evidence" value="ECO:0007669"/>
    <property type="project" value="TreeGrafter"/>
</dbReference>
<keyword evidence="5" id="KW-0482">Metalloprotease</keyword>
<dbReference type="InterPro" id="IPR000555">
    <property type="entry name" value="JAMM/MPN+_dom"/>
</dbReference>
<accession>A0A0F7DBZ5</accession>
<keyword evidence="2" id="KW-0479">Metal-binding</keyword>
<dbReference type="GO" id="GO:0006508">
    <property type="term" value="P:proteolysis"/>
    <property type="evidence" value="ECO:0007669"/>
    <property type="project" value="UniProtKB-KW"/>
</dbReference>
<evidence type="ECO:0000256" key="4">
    <source>
        <dbReference type="ARBA" id="ARBA00022833"/>
    </source>
</evidence>
<dbReference type="PROSITE" id="PS50249">
    <property type="entry name" value="MPN"/>
    <property type="match status" value="1"/>
</dbReference>
<evidence type="ECO:0000256" key="3">
    <source>
        <dbReference type="ARBA" id="ARBA00022801"/>
    </source>
</evidence>
<keyword evidence="8" id="KW-1185">Reference proteome</keyword>
<evidence type="ECO:0000259" key="6">
    <source>
        <dbReference type="PROSITE" id="PS50249"/>
    </source>
</evidence>
<keyword evidence="3" id="KW-0378">Hydrolase</keyword>
<evidence type="ECO:0000313" key="7">
    <source>
        <dbReference type="EMBL" id="AKG91951.1"/>
    </source>
</evidence>
<dbReference type="Pfam" id="PF14464">
    <property type="entry name" value="Prok-JAB"/>
    <property type="match status" value="1"/>
</dbReference>
<dbReference type="PANTHER" id="PTHR34858:SF1">
    <property type="entry name" value="CYSO-CYSTEINE PEPTIDASE"/>
    <property type="match status" value="1"/>
</dbReference>
<dbReference type="HOGENOM" id="CLU_116765_4_2_2"/>
<dbReference type="SMART" id="SM00232">
    <property type="entry name" value="JAB_MPN"/>
    <property type="match status" value="1"/>
</dbReference>
<dbReference type="AlphaFoldDB" id="A0A0F7DBZ5"/>